<evidence type="ECO:0000313" key="2">
    <source>
        <dbReference type="EMBL" id="WOH08720.1"/>
    </source>
</evidence>
<keyword evidence="3" id="KW-1185">Reference proteome</keyword>
<evidence type="ECO:0008006" key="4">
    <source>
        <dbReference type="Google" id="ProtNLM"/>
    </source>
</evidence>
<reference evidence="2" key="2">
    <citation type="submission" date="2022-03" db="EMBL/GenBank/DDBJ databases">
        <title>Draft title - Genomic analysis of global carrot germplasm unveils the trajectory of domestication and the origin of high carotenoid orange carrot.</title>
        <authorList>
            <person name="Iorizzo M."/>
            <person name="Ellison S."/>
            <person name="Senalik D."/>
            <person name="Macko-Podgorni A."/>
            <person name="Grzebelus D."/>
            <person name="Bostan H."/>
            <person name="Rolling W."/>
            <person name="Curaba J."/>
            <person name="Simon P."/>
        </authorList>
    </citation>
    <scope>NUCLEOTIDE SEQUENCE</scope>
    <source>
        <tissue evidence="2">Leaf</tissue>
    </source>
</reference>
<dbReference type="AlphaFoldDB" id="A0AAF1B766"/>
<organism evidence="2 3">
    <name type="scientific">Daucus carota subsp. sativus</name>
    <name type="common">Carrot</name>
    <dbReference type="NCBI Taxonomy" id="79200"/>
    <lineage>
        <taxon>Eukaryota</taxon>
        <taxon>Viridiplantae</taxon>
        <taxon>Streptophyta</taxon>
        <taxon>Embryophyta</taxon>
        <taxon>Tracheophyta</taxon>
        <taxon>Spermatophyta</taxon>
        <taxon>Magnoliopsida</taxon>
        <taxon>eudicotyledons</taxon>
        <taxon>Gunneridae</taxon>
        <taxon>Pentapetalae</taxon>
        <taxon>asterids</taxon>
        <taxon>campanulids</taxon>
        <taxon>Apiales</taxon>
        <taxon>Apiaceae</taxon>
        <taxon>Apioideae</taxon>
        <taxon>Scandiceae</taxon>
        <taxon>Daucinae</taxon>
        <taxon>Daucus</taxon>
        <taxon>Daucus sect. Daucus</taxon>
    </lineage>
</organism>
<evidence type="ECO:0000313" key="3">
    <source>
        <dbReference type="Proteomes" id="UP000077755"/>
    </source>
</evidence>
<reference evidence="2" key="1">
    <citation type="journal article" date="2016" name="Nat. Genet.">
        <title>A high-quality carrot genome assembly provides new insights into carotenoid accumulation and asterid genome evolution.</title>
        <authorList>
            <person name="Iorizzo M."/>
            <person name="Ellison S."/>
            <person name="Senalik D."/>
            <person name="Zeng P."/>
            <person name="Satapoomin P."/>
            <person name="Huang J."/>
            <person name="Bowman M."/>
            <person name="Iovene M."/>
            <person name="Sanseverino W."/>
            <person name="Cavagnaro P."/>
            <person name="Yildiz M."/>
            <person name="Macko-Podgorni A."/>
            <person name="Moranska E."/>
            <person name="Grzebelus E."/>
            <person name="Grzebelus D."/>
            <person name="Ashrafi H."/>
            <person name="Zheng Z."/>
            <person name="Cheng S."/>
            <person name="Spooner D."/>
            <person name="Van Deynze A."/>
            <person name="Simon P."/>
        </authorList>
    </citation>
    <scope>NUCLEOTIDE SEQUENCE</scope>
    <source>
        <tissue evidence="2">Leaf</tissue>
    </source>
</reference>
<name>A0AAF1B766_DAUCS</name>
<gene>
    <name evidence="2" type="ORF">DCAR_0728167</name>
</gene>
<dbReference type="Gene3D" id="3.60.10.10">
    <property type="entry name" value="Endonuclease/exonuclease/phosphatase"/>
    <property type="match status" value="1"/>
</dbReference>
<dbReference type="InterPro" id="IPR036691">
    <property type="entry name" value="Endo/exonu/phosph_ase_sf"/>
</dbReference>
<proteinExistence type="predicted"/>
<dbReference type="EMBL" id="CP093349">
    <property type="protein sequence ID" value="WOH08720.1"/>
    <property type="molecule type" value="Genomic_DNA"/>
</dbReference>
<sequence>MGHSISACPIASRVWVEKAKPSPPSDQNVDVSKSIPDPEINSQNPPELPTETVPCEHAQVPTRVRSNVAKKVSLEVNPRFLWHHNYEHHPGGRIWVGWNPNVWNVSIIASTAQQTTCSVFHNNSDISFVISFIYGLNSSAGRRVLWQELSALLPSLSNRPWVCSGDFNVCLCTSEKQGGSTSWSRGMIDFKELLIQLGLSDLRGMGCFLTWRNSSIEDPKFCKLDRVVVNDHWLSTFPMSLVNFMARGLSVHCPATTSLGINHERRFKNFQFFNHLIEHPNFKEAISEAWSVTYMGDPWYSLTRKLKRVKDSLKRLNSIVGDIHLRVQAARSALYDFQSSLPSPPSADQLSFQSSLVETFAAALKDEEAFLKQKSRVKWLKCGDGNNKFFYNSCKSHWNVNKVLSLEDADGVVHHNHNSIAQIVVSYFEDILGKCSEVNPFPEDLSLPVLSDDQAVDLIAPFSARDIFSLKSMVIWKVFLVERLGFVKDIRSLLICL</sequence>
<feature type="region of interest" description="Disordered" evidence="1">
    <location>
        <begin position="17"/>
        <end position="53"/>
    </location>
</feature>
<dbReference type="SUPFAM" id="SSF56219">
    <property type="entry name" value="DNase I-like"/>
    <property type="match status" value="1"/>
</dbReference>
<dbReference type="Proteomes" id="UP000077755">
    <property type="component" value="Chromosome 7"/>
</dbReference>
<protein>
    <recommendedName>
        <fullName evidence="4">Endonuclease/exonuclease/phosphatase domain-containing protein</fullName>
    </recommendedName>
</protein>
<dbReference type="PANTHER" id="PTHR33710:SF79">
    <property type="entry name" value="OS06G0205337 PROTEIN"/>
    <property type="match status" value="1"/>
</dbReference>
<evidence type="ECO:0000256" key="1">
    <source>
        <dbReference type="SAM" id="MobiDB-lite"/>
    </source>
</evidence>
<accession>A0AAF1B766</accession>
<dbReference type="PANTHER" id="PTHR33710">
    <property type="entry name" value="BNAC02G09200D PROTEIN"/>
    <property type="match status" value="1"/>
</dbReference>